<protein>
    <submittedName>
        <fullName evidence="2">Uncharacterized protein</fullName>
    </submittedName>
</protein>
<reference evidence="2 3" key="1">
    <citation type="submission" date="2018-08" db="EMBL/GenBank/DDBJ databases">
        <title>A genome reference for cultivated species of the human gut microbiota.</title>
        <authorList>
            <person name="Zou Y."/>
            <person name="Xue W."/>
            <person name="Luo G."/>
        </authorList>
    </citation>
    <scope>NUCLEOTIDE SEQUENCE [LARGE SCALE GENOMIC DNA]</scope>
    <source>
        <strain evidence="2 3">AM13-21</strain>
    </source>
</reference>
<comment type="caution">
    <text evidence="2">The sequence shown here is derived from an EMBL/GenBank/DDBJ whole genome shotgun (WGS) entry which is preliminary data.</text>
</comment>
<proteinExistence type="predicted"/>
<gene>
    <name evidence="2" type="ORF">DW150_13185</name>
</gene>
<organism evidence="2 3">
    <name type="scientific">Phocaeicola vulgatus</name>
    <name type="common">Bacteroides vulgatus</name>
    <dbReference type="NCBI Taxonomy" id="821"/>
    <lineage>
        <taxon>Bacteria</taxon>
        <taxon>Pseudomonadati</taxon>
        <taxon>Bacteroidota</taxon>
        <taxon>Bacteroidia</taxon>
        <taxon>Bacteroidales</taxon>
        <taxon>Bacteroidaceae</taxon>
        <taxon>Phocaeicola</taxon>
    </lineage>
</organism>
<accession>A0A415BQA2</accession>
<dbReference type="AlphaFoldDB" id="A0A415BQA2"/>
<feature type="region of interest" description="Disordered" evidence="1">
    <location>
        <begin position="260"/>
        <end position="312"/>
    </location>
</feature>
<evidence type="ECO:0000313" key="2">
    <source>
        <dbReference type="EMBL" id="RHI89384.1"/>
    </source>
</evidence>
<name>A0A415BQA2_PHOVU</name>
<evidence type="ECO:0000313" key="3">
    <source>
        <dbReference type="Proteomes" id="UP000285777"/>
    </source>
</evidence>
<evidence type="ECO:0000256" key="1">
    <source>
        <dbReference type="SAM" id="MobiDB-lite"/>
    </source>
</evidence>
<feature type="region of interest" description="Disordered" evidence="1">
    <location>
        <begin position="372"/>
        <end position="399"/>
    </location>
</feature>
<feature type="compositionally biased region" description="Basic and acidic residues" evidence="1">
    <location>
        <begin position="260"/>
        <end position="285"/>
    </location>
</feature>
<sequence length="399" mass="45244">MAVTDRYTNYQKRKEAAGIVNPEEERQIHDESVARQAEENAREQLPLRPTVAVQKPATSVSTVNTVQERENADKLPVQLPGTEKPWQEMSAQEAYAAHPQLSPAAYLSGVASYRKKKGQEGLSYTELAEALRGRDPLQSEEDRINAERRLRAAESINAVGSVLANLVNVVRTRRGNPSMNLSGAGREGQARIDRIRQYRDNLSRQNYQDYIGAIARDRAEQARIDVEKARQDRWKAQQAAAEREYNWNTYKFETEQAAKAADSKRKAEENAAKQAEIERHNKATERISLMRIDNDSQKQNGKKNKYPSYRISGKKGFSGSTRAYNLNKNEDVALMYNDLEKTFGLEADKRPKSIKGMRDYILSIYGKQQKVESGEAFNPSSKPENKSWSLKGNNSWSLK</sequence>
<dbReference type="Proteomes" id="UP000285777">
    <property type="component" value="Unassembled WGS sequence"/>
</dbReference>
<dbReference type="RefSeq" id="WP_117829594.1">
    <property type="nucleotide sequence ID" value="NZ_JADNKE010000005.1"/>
</dbReference>
<feature type="compositionally biased region" description="Polar residues" evidence="1">
    <location>
        <begin position="378"/>
        <end position="399"/>
    </location>
</feature>
<dbReference type="EMBL" id="QRLF01000021">
    <property type="protein sequence ID" value="RHI89384.1"/>
    <property type="molecule type" value="Genomic_DNA"/>
</dbReference>